<dbReference type="RefSeq" id="WP_109922813.1">
    <property type="nucleotide sequence ID" value="NZ_QGLF01000005.1"/>
</dbReference>
<dbReference type="Pfam" id="PF15887">
    <property type="entry name" value="Peptidase_Mx"/>
    <property type="match status" value="1"/>
</dbReference>
<sequence length="351" mass="39941">MKIFKCQQCAQILYFENGTCVGCRHRLGYLPDRGQMSAVRPDGTDWVALAAPEGRYRFCANWELSACNWMVPAGGGETYCLACRHNRTIPDVSDPDNHRKWQQIEEAKRRLFYSLIKLRLPRPVSGDGHPEPLVFDFLADRPDGGEKVLTGHDQGQITLALNEADSVRREQMRAGMGEAYRTLLGHFRHEIGHYYWDRLVRDAGNLESCRALFGDERTDYGEALQRHYDNGPPADWQQHYVSAYATMHPWEDWAESWAHYLHIVDTLEMAGAFGIAIAPEVDDDGTMETNIDFDPHKAHRIATVVDAWLPLTFAVNSLNRSMGQPDLYPFVLPPDAVAKLGYIHDLIRQGR</sequence>
<dbReference type="InterPro" id="IPR031321">
    <property type="entry name" value="UCP012641"/>
</dbReference>
<proteinExistence type="predicted"/>
<reference evidence="3" key="1">
    <citation type="submission" date="2018-05" db="EMBL/GenBank/DDBJ databases">
        <title>Zavarzinia sp. HR-AS.</title>
        <authorList>
            <person name="Lee Y."/>
            <person name="Jeon C.O."/>
        </authorList>
    </citation>
    <scope>NUCLEOTIDE SEQUENCE [LARGE SCALE GENOMIC DNA]</scope>
    <source>
        <strain evidence="3">DSM 1231</strain>
    </source>
</reference>
<dbReference type="AlphaFoldDB" id="A0A317DWR4"/>
<dbReference type="OrthoDB" id="256753at2"/>
<dbReference type="EMBL" id="QGLF01000005">
    <property type="protein sequence ID" value="PWR19129.1"/>
    <property type="molecule type" value="Genomic_DNA"/>
</dbReference>
<dbReference type="PIRSF" id="PIRSF012641">
    <property type="entry name" value="UCP012641"/>
    <property type="match status" value="1"/>
</dbReference>
<comment type="caution">
    <text evidence="2">The sequence shown here is derived from an EMBL/GenBank/DDBJ whole genome shotgun (WGS) entry which is preliminary data.</text>
</comment>
<protein>
    <recommendedName>
        <fullName evidence="1">Zinc-ribbon domain-containing protein</fullName>
    </recommendedName>
</protein>
<feature type="domain" description="Zinc-ribbon" evidence="1">
    <location>
        <begin position="4"/>
        <end position="93"/>
    </location>
</feature>
<evidence type="ECO:0000313" key="3">
    <source>
        <dbReference type="Proteomes" id="UP000246077"/>
    </source>
</evidence>
<name>A0A317DWR4_9PROT</name>
<evidence type="ECO:0000259" key="1">
    <source>
        <dbReference type="Pfam" id="PF10005"/>
    </source>
</evidence>
<organism evidence="2 3">
    <name type="scientific">Zavarzinia compransoris</name>
    <dbReference type="NCBI Taxonomy" id="1264899"/>
    <lineage>
        <taxon>Bacteria</taxon>
        <taxon>Pseudomonadati</taxon>
        <taxon>Pseudomonadota</taxon>
        <taxon>Alphaproteobacteria</taxon>
        <taxon>Rhodospirillales</taxon>
        <taxon>Zavarziniaceae</taxon>
        <taxon>Zavarzinia</taxon>
    </lineage>
</organism>
<evidence type="ECO:0000313" key="2">
    <source>
        <dbReference type="EMBL" id="PWR19129.1"/>
    </source>
</evidence>
<dbReference type="Proteomes" id="UP000246077">
    <property type="component" value="Unassembled WGS sequence"/>
</dbReference>
<accession>A0A317DWR4</accession>
<dbReference type="Pfam" id="PF10005">
    <property type="entry name" value="Zn_ribbon_DZR_6"/>
    <property type="match status" value="1"/>
</dbReference>
<gene>
    <name evidence="2" type="ORF">DKG75_19430</name>
</gene>
<dbReference type="InterPro" id="IPR011201">
    <property type="entry name" value="Zinc-ribbon_6_bact"/>
</dbReference>
<keyword evidence="3" id="KW-1185">Reference proteome</keyword>